<gene>
    <name evidence="1" type="ORF">AJ80_07338</name>
</gene>
<keyword evidence="2" id="KW-1185">Reference proteome</keyword>
<organism evidence="1 2">
    <name type="scientific">Polytolypa hystricis (strain UAMH7299)</name>
    <dbReference type="NCBI Taxonomy" id="1447883"/>
    <lineage>
        <taxon>Eukaryota</taxon>
        <taxon>Fungi</taxon>
        <taxon>Dikarya</taxon>
        <taxon>Ascomycota</taxon>
        <taxon>Pezizomycotina</taxon>
        <taxon>Eurotiomycetes</taxon>
        <taxon>Eurotiomycetidae</taxon>
        <taxon>Onygenales</taxon>
        <taxon>Onygenales incertae sedis</taxon>
        <taxon>Polytolypa</taxon>
    </lineage>
</organism>
<dbReference type="AlphaFoldDB" id="A0A2B7XPM8"/>
<dbReference type="EMBL" id="PDNA01000140">
    <property type="protein sequence ID" value="PGH10895.1"/>
    <property type="molecule type" value="Genomic_DNA"/>
</dbReference>
<name>A0A2B7XPM8_POLH7</name>
<evidence type="ECO:0000313" key="1">
    <source>
        <dbReference type="EMBL" id="PGH10895.1"/>
    </source>
</evidence>
<proteinExistence type="predicted"/>
<accession>A0A2B7XPM8</accession>
<evidence type="ECO:0000313" key="2">
    <source>
        <dbReference type="Proteomes" id="UP000224634"/>
    </source>
</evidence>
<reference evidence="1 2" key="1">
    <citation type="submission" date="2017-10" db="EMBL/GenBank/DDBJ databases">
        <title>Comparative genomics in systemic dimorphic fungi from Ajellomycetaceae.</title>
        <authorList>
            <person name="Munoz J.F."/>
            <person name="Mcewen J.G."/>
            <person name="Clay O.K."/>
            <person name="Cuomo C.A."/>
        </authorList>
    </citation>
    <scope>NUCLEOTIDE SEQUENCE [LARGE SCALE GENOMIC DNA]</scope>
    <source>
        <strain evidence="1 2">UAMH7299</strain>
    </source>
</reference>
<dbReference type="OrthoDB" id="10656346at2759"/>
<protein>
    <submittedName>
        <fullName evidence="1">Uncharacterized protein</fullName>
    </submittedName>
</protein>
<sequence length="387" mass="42778">MTAARSWVRRGLASKPLFVQLTAGYEIEEAAIILGSIDGPMDSGYLSATGSSSDIRKSIWEIPTAHYRRGLVDLDLAINLPRMPPSSSACANIRTNLHGIMREEDPLFTLASRLGDAMQKTPGIIEQADLSDCIEIEPLGDRVTWRHVLLEGSWLKPISTGRGTSLLSFMGLSRYGIIRILGLQSCFTNGILKTLPDWVGKPVLYGCELGIEPINRNPYEYYSDRWPIFGMVDLMSQESRTPNDPGRSSMLPMLAIVSHESLPIQCALEIFARFMDAIASRTTTLGGLTERLSGTNPNDRREFISNSGLDELIDEFRKDPNKFSDAHDANRMVNSVLQDISNALVNVGLVKTIEEANVVVIPPFASRGLLPRQPGDIRVNIRVRGPR</sequence>
<dbReference type="Proteomes" id="UP000224634">
    <property type="component" value="Unassembled WGS sequence"/>
</dbReference>
<comment type="caution">
    <text evidence="1">The sequence shown here is derived from an EMBL/GenBank/DDBJ whole genome shotgun (WGS) entry which is preliminary data.</text>
</comment>